<protein>
    <recommendedName>
        <fullName evidence="2">non-specific protein-tyrosine kinase</fullName>
        <ecNumber evidence="2">2.7.10.2</ecNumber>
    </recommendedName>
</protein>
<evidence type="ECO:0000256" key="4">
    <source>
        <dbReference type="ARBA" id="ARBA00022741"/>
    </source>
</evidence>
<accession>A0A3B0W5M2</accession>
<dbReference type="EC" id="2.7.10.2" evidence="2"/>
<dbReference type="EMBL" id="UOFC01000105">
    <property type="protein sequence ID" value="VAW46532.1"/>
    <property type="molecule type" value="Genomic_DNA"/>
</dbReference>
<evidence type="ECO:0000256" key="3">
    <source>
        <dbReference type="ARBA" id="ARBA00022679"/>
    </source>
</evidence>
<name>A0A3B0W5M2_9ZZZZ</name>
<evidence type="ECO:0000256" key="2">
    <source>
        <dbReference type="ARBA" id="ARBA00011903"/>
    </source>
</evidence>
<dbReference type="AlphaFoldDB" id="A0A3B0W5M2"/>
<dbReference type="GO" id="GO:0005886">
    <property type="term" value="C:plasma membrane"/>
    <property type="evidence" value="ECO:0007669"/>
    <property type="project" value="TreeGrafter"/>
</dbReference>
<feature type="transmembrane region" description="Helical" evidence="9">
    <location>
        <begin position="435"/>
        <end position="455"/>
    </location>
</feature>
<dbReference type="GO" id="GO:0042802">
    <property type="term" value="F:identical protein binding"/>
    <property type="evidence" value="ECO:0007669"/>
    <property type="project" value="UniProtKB-ARBA"/>
</dbReference>
<dbReference type="Gene3D" id="3.40.50.300">
    <property type="entry name" value="P-loop containing nucleotide triphosphate hydrolases"/>
    <property type="match status" value="1"/>
</dbReference>
<dbReference type="InterPro" id="IPR032807">
    <property type="entry name" value="GNVR"/>
</dbReference>
<keyword evidence="5 12" id="KW-0418">Kinase</keyword>
<dbReference type="InterPro" id="IPR005702">
    <property type="entry name" value="Wzc-like_C"/>
</dbReference>
<dbReference type="Pfam" id="PF13807">
    <property type="entry name" value="GNVR"/>
    <property type="match status" value="1"/>
</dbReference>
<evidence type="ECO:0000256" key="8">
    <source>
        <dbReference type="ARBA" id="ARBA00051245"/>
    </source>
</evidence>
<evidence type="ECO:0000259" key="10">
    <source>
        <dbReference type="Pfam" id="PF13614"/>
    </source>
</evidence>
<dbReference type="SUPFAM" id="SSF52540">
    <property type="entry name" value="P-loop containing nucleoside triphosphate hydrolases"/>
    <property type="match status" value="1"/>
</dbReference>
<dbReference type="PANTHER" id="PTHR32309:SF13">
    <property type="entry name" value="FERRIC ENTEROBACTIN TRANSPORT PROTEIN FEPE"/>
    <property type="match status" value="1"/>
</dbReference>
<evidence type="ECO:0000256" key="6">
    <source>
        <dbReference type="ARBA" id="ARBA00022840"/>
    </source>
</evidence>
<reference evidence="12" key="1">
    <citation type="submission" date="2018-06" db="EMBL/GenBank/DDBJ databases">
        <authorList>
            <person name="Zhirakovskaya E."/>
        </authorList>
    </citation>
    <scope>NUCLEOTIDE SEQUENCE</scope>
</reference>
<proteinExistence type="inferred from homology"/>
<feature type="transmembrane region" description="Helical" evidence="9">
    <location>
        <begin position="27"/>
        <end position="47"/>
    </location>
</feature>
<dbReference type="InterPro" id="IPR050445">
    <property type="entry name" value="Bact_polysacc_biosynth/exp"/>
</dbReference>
<evidence type="ECO:0000313" key="12">
    <source>
        <dbReference type="EMBL" id="VAW46532.1"/>
    </source>
</evidence>
<evidence type="ECO:0000256" key="5">
    <source>
        <dbReference type="ARBA" id="ARBA00022777"/>
    </source>
</evidence>
<evidence type="ECO:0000259" key="11">
    <source>
        <dbReference type="Pfam" id="PF13807"/>
    </source>
</evidence>
<dbReference type="NCBIfam" id="TIGR01007">
    <property type="entry name" value="eps_fam"/>
    <property type="match status" value="1"/>
</dbReference>
<dbReference type="InterPro" id="IPR027417">
    <property type="entry name" value="P-loop_NTPase"/>
</dbReference>
<dbReference type="GO" id="GO:0004715">
    <property type="term" value="F:non-membrane spanning protein tyrosine kinase activity"/>
    <property type="evidence" value="ECO:0007669"/>
    <property type="project" value="UniProtKB-EC"/>
</dbReference>
<feature type="domain" description="AAA" evidence="10">
    <location>
        <begin position="537"/>
        <end position="685"/>
    </location>
</feature>
<dbReference type="GO" id="GO:0005524">
    <property type="term" value="F:ATP binding"/>
    <property type="evidence" value="ECO:0007669"/>
    <property type="project" value="UniProtKB-KW"/>
</dbReference>
<feature type="domain" description="Tyrosine-protein kinase G-rich" evidence="11">
    <location>
        <begin position="382"/>
        <end position="454"/>
    </location>
</feature>
<dbReference type="CDD" id="cd05387">
    <property type="entry name" value="BY-kinase"/>
    <property type="match status" value="1"/>
</dbReference>
<dbReference type="FunFam" id="3.40.50.300:FF:000527">
    <property type="entry name" value="Tyrosine-protein kinase etk"/>
    <property type="match status" value="1"/>
</dbReference>
<sequence length="731" mass="81809">MTESNQVNYNNDKIFDLKDFVILVKKHWMIILSMVIISSLFLLYLAIKAKPVYQSSASLMIDRPTRMSSLDQFFGMMGMDREFYPNQIHLLRSHPVARRVVQRIGVDKFLAKERELKWYEKLIPGQAAQDYSQKSADELFAMAVANVRDTLSVSQVKGSGVFNIAFDDYDPFLATLKANALAESYIEEVIESGINAKQRTGESIAKQLPELEKKVTASEQALQAFQKQHKIFLPEGGDELAVQELGQKSARINELKRDKLSLESVYRRIKSVASQPDKLARISALLKKPEVINQKGNFAKAQSLVSELGLIYGSKHPKMKRAVETKRLAQIEYYSILQTTADSIIADYDSIVQEIIYEERGFSSIKGEITSNNELAFEYDALKRDYDYNKQIYSAFLKQSKETDAVKTASVQTINAKVTNKAILPTSPYKPNKKIMLLIGLMVGLLLGLGLAFLLEHFDNTFKSSEEVENKLDVPVIGMIPNISEKDSDVSPALQFIEAPKSAFAESIRTLRTGVLLSLPDHEHKSILVTSTVPSEGKTTIAMNLAHSLSHLGDTILVEADLRRPMVKKNMGSKNQTGLSSLITGESTFANSIVVDIRSKKLHILSSGLIPPNPLELLSSEKFEALLDQLKEKYKFVIIDCAPVMAVSDALVLSQKVDGVLFVIKHESTPSQLVESAVTRLKRISAKVIGVTLNRLKTNKVRYGRYYKYEGNYYGHYGYNSSSKDTSQRSA</sequence>
<dbReference type="Pfam" id="PF13614">
    <property type="entry name" value="AAA_31"/>
    <property type="match status" value="1"/>
</dbReference>
<evidence type="ECO:0000256" key="7">
    <source>
        <dbReference type="ARBA" id="ARBA00023137"/>
    </source>
</evidence>
<keyword evidence="3 12" id="KW-0808">Transferase</keyword>
<gene>
    <name evidence="12" type="ORF">MNBD_GAMMA03-1253</name>
</gene>
<dbReference type="PANTHER" id="PTHR32309">
    <property type="entry name" value="TYROSINE-PROTEIN KINASE"/>
    <property type="match status" value="1"/>
</dbReference>
<dbReference type="InterPro" id="IPR025669">
    <property type="entry name" value="AAA_dom"/>
</dbReference>
<keyword evidence="4" id="KW-0547">Nucleotide-binding</keyword>
<evidence type="ECO:0000256" key="1">
    <source>
        <dbReference type="ARBA" id="ARBA00007316"/>
    </source>
</evidence>
<evidence type="ECO:0000256" key="9">
    <source>
        <dbReference type="SAM" id="Phobius"/>
    </source>
</evidence>
<keyword evidence="9" id="KW-0812">Transmembrane</keyword>
<keyword evidence="9" id="KW-0472">Membrane</keyword>
<keyword evidence="7" id="KW-0829">Tyrosine-protein kinase</keyword>
<keyword evidence="6" id="KW-0067">ATP-binding</keyword>
<comment type="similarity">
    <text evidence="1">Belongs to the CpsD/CapB family.</text>
</comment>
<comment type="catalytic activity">
    <reaction evidence="8">
        <text>L-tyrosyl-[protein] + ATP = O-phospho-L-tyrosyl-[protein] + ADP + H(+)</text>
        <dbReference type="Rhea" id="RHEA:10596"/>
        <dbReference type="Rhea" id="RHEA-COMP:10136"/>
        <dbReference type="Rhea" id="RHEA-COMP:20101"/>
        <dbReference type="ChEBI" id="CHEBI:15378"/>
        <dbReference type="ChEBI" id="CHEBI:30616"/>
        <dbReference type="ChEBI" id="CHEBI:46858"/>
        <dbReference type="ChEBI" id="CHEBI:61978"/>
        <dbReference type="ChEBI" id="CHEBI:456216"/>
        <dbReference type="EC" id="2.7.10.2"/>
    </reaction>
</comment>
<keyword evidence="9" id="KW-1133">Transmembrane helix</keyword>
<organism evidence="12">
    <name type="scientific">hydrothermal vent metagenome</name>
    <dbReference type="NCBI Taxonomy" id="652676"/>
    <lineage>
        <taxon>unclassified sequences</taxon>
        <taxon>metagenomes</taxon>
        <taxon>ecological metagenomes</taxon>
    </lineage>
</organism>